<dbReference type="VEuPathDB" id="FungiDB:YALI1_F22858g"/>
<reference evidence="17 19" key="2">
    <citation type="submission" date="2018-07" db="EMBL/GenBank/DDBJ databases">
        <title>Draft Genome Assemblies for Five Robust Yarrowia lipolytica Strains Exhibiting High Lipid Production and Pentose Sugar Utilization and Sugar Alcohol Secretion from Undetoxified Lignocellulosic Biomass Hydrolysates.</title>
        <authorList>
            <consortium name="DOE Joint Genome Institute"/>
            <person name="Walker C."/>
            <person name="Ryu S."/>
            <person name="Na H."/>
            <person name="Zane M."/>
            <person name="LaButti K."/>
            <person name="Lipzen A."/>
            <person name="Haridas S."/>
            <person name="Barry K."/>
            <person name="Grigoriev I.V."/>
            <person name="Quarterman J."/>
            <person name="Slininger P."/>
            <person name="Dien B."/>
            <person name="Trinh C.T."/>
        </authorList>
    </citation>
    <scope>NUCLEOTIDE SEQUENCE [LARGE SCALE GENOMIC DNA]</scope>
    <source>
        <strain evidence="17 19">YB392</strain>
    </source>
</reference>
<organism evidence="16 18">
    <name type="scientific">Yarrowia lipolytica</name>
    <name type="common">Candida lipolytica</name>
    <dbReference type="NCBI Taxonomy" id="4952"/>
    <lineage>
        <taxon>Eukaryota</taxon>
        <taxon>Fungi</taxon>
        <taxon>Dikarya</taxon>
        <taxon>Ascomycota</taxon>
        <taxon>Saccharomycotina</taxon>
        <taxon>Dipodascomycetes</taxon>
        <taxon>Dipodascales</taxon>
        <taxon>Dipodascales incertae sedis</taxon>
        <taxon>Yarrowia</taxon>
    </lineage>
</organism>
<evidence type="ECO:0000256" key="10">
    <source>
        <dbReference type="ARBA" id="ARBA00022833"/>
    </source>
</evidence>
<dbReference type="GO" id="GO:0008270">
    <property type="term" value="F:zinc ion binding"/>
    <property type="evidence" value="ECO:0007669"/>
    <property type="project" value="UniProtKB-KW"/>
</dbReference>
<dbReference type="AlphaFoldDB" id="A0A1H6PKX3"/>
<evidence type="ECO:0000256" key="5">
    <source>
        <dbReference type="ARBA" id="ARBA00022618"/>
    </source>
</evidence>
<keyword evidence="9" id="KW-0833">Ubl conjugation pathway</keyword>
<keyword evidence="6" id="KW-0479">Metal-binding</keyword>
<evidence type="ECO:0000256" key="11">
    <source>
        <dbReference type="ARBA" id="ARBA00023242"/>
    </source>
</evidence>
<dbReference type="Gene3D" id="3.30.40.10">
    <property type="entry name" value="Zinc/RING finger domain, C3HC4 (zinc finger)"/>
    <property type="match status" value="1"/>
</dbReference>
<protein>
    <recommendedName>
        <fullName evidence="4">Anaphase-promoting complex subunit 11</fullName>
    </recommendedName>
</protein>
<keyword evidence="10" id="KW-0862">Zinc</keyword>
<evidence type="ECO:0000256" key="9">
    <source>
        <dbReference type="ARBA" id="ARBA00022786"/>
    </source>
</evidence>
<evidence type="ECO:0000256" key="6">
    <source>
        <dbReference type="ARBA" id="ARBA00022723"/>
    </source>
</evidence>
<dbReference type="Proteomes" id="UP000182444">
    <property type="component" value="Chromosome 1F"/>
</dbReference>
<feature type="region of interest" description="Disordered" evidence="14">
    <location>
        <begin position="85"/>
        <end position="109"/>
    </location>
</feature>
<dbReference type="GO" id="GO:0051301">
    <property type="term" value="P:cell division"/>
    <property type="evidence" value="ECO:0007669"/>
    <property type="project" value="UniProtKB-KW"/>
</dbReference>
<evidence type="ECO:0000256" key="2">
    <source>
        <dbReference type="ARBA" id="ARBA00004906"/>
    </source>
</evidence>
<evidence type="ECO:0000313" key="16">
    <source>
        <dbReference type="EMBL" id="AOW07297.1"/>
    </source>
</evidence>
<dbReference type="Proteomes" id="UP000256601">
    <property type="component" value="Unassembled WGS sequence"/>
</dbReference>
<keyword evidence="8" id="KW-0498">Mitosis</keyword>
<comment type="pathway">
    <text evidence="2">Protein modification; protein ubiquitination.</text>
</comment>
<name>A0A1H6PKX3_YARLL</name>
<dbReference type="InterPro" id="IPR001841">
    <property type="entry name" value="Znf_RING"/>
</dbReference>
<evidence type="ECO:0000256" key="7">
    <source>
        <dbReference type="ARBA" id="ARBA00022771"/>
    </source>
</evidence>
<dbReference type="Pfam" id="PF12861">
    <property type="entry name" value="zf-ANAPC11"/>
    <property type="match status" value="1"/>
</dbReference>
<proteinExistence type="inferred from homology"/>
<dbReference type="KEGG" id="yli:2907827"/>
<dbReference type="InterPro" id="IPR024991">
    <property type="entry name" value="RING-H2_APC11"/>
</dbReference>
<dbReference type="GO" id="GO:0031145">
    <property type="term" value="P:anaphase-promoting complex-dependent catabolic process"/>
    <property type="evidence" value="ECO:0007669"/>
    <property type="project" value="InterPro"/>
</dbReference>
<gene>
    <name evidence="17" type="ORF">B0I71DRAFT_131664</name>
    <name evidence="16" type="ORF">YALI1_F22858g</name>
</gene>
<dbReference type="GO" id="GO:0097602">
    <property type="term" value="F:cullin family protein binding"/>
    <property type="evidence" value="ECO:0007669"/>
    <property type="project" value="InterPro"/>
</dbReference>
<dbReference type="CDD" id="cd16456">
    <property type="entry name" value="RING-H2_APC11"/>
    <property type="match status" value="1"/>
</dbReference>
<dbReference type="PANTHER" id="PTHR11210">
    <property type="entry name" value="RING BOX"/>
    <property type="match status" value="1"/>
</dbReference>
<evidence type="ECO:0000256" key="4">
    <source>
        <dbReference type="ARBA" id="ARBA00013928"/>
    </source>
</evidence>
<dbReference type="RefSeq" id="XP_505519.1">
    <property type="nucleotide sequence ID" value="XM_505519.1"/>
</dbReference>
<accession>A0A1H6PKX3</accession>
<dbReference type="VEuPathDB" id="FungiDB:YALI0_F17050g"/>
<evidence type="ECO:0000256" key="1">
    <source>
        <dbReference type="ARBA" id="ARBA00004123"/>
    </source>
</evidence>
<dbReference type="SUPFAM" id="SSF57850">
    <property type="entry name" value="RING/U-box"/>
    <property type="match status" value="1"/>
</dbReference>
<dbReference type="InterPro" id="IPR013083">
    <property type="entry name" value="Znf_RING/FYVE/PHD"/>
</dbReference>
<dbReference type="GeneID" id="2907827"/>
<sequence>MKVKIKQWNAVSVWQWDVPNDEVCGICRVPFDGVCPVCKYPGDDCPLIIGKCAHSFHLHCLLKWLETETSKGLCPMCRQPFETADDAQQQQQVEETQRLHHHHRRTSEV</sequence>
<comment type="subcellular location">
    <subcellularLocation>
        <location evidence="1">Nucleus</location>
    </subcellularLocation>
</comment>
<keyword evidence="12" id="KW-0131">Cell cycle</keyword>
<dbReference type="PROSITE" id="PS50089">
    <property type="entry name" value="ZF_RING_2"/>
    <property type="match status" value="1"/>
</dbReference>
<evidence type="ECO:0000256" key="14">
    <source>
        <dbReference type="SAM" id="MobiDB-lite"/>
    </source>
</evidence>
<evidence type="ECO:0000256" key="3">
    <source>
        <dbReference type="ARBA" id="ARBA00009273"/>
    </source>
</evidence>
<dbReference type="InterPro" id="IPR051031">
    <property type="entry name" value="RING-box_E3_Ubiquitin_Ligase"/>
</dbReference>
<keyword evidence="7 13" id="KW-0863">Zinc-finger</keyword>
<evidence type="ECO:0000259" key="15">
    <source>
        <dbReference type="PROSITE" id="PS50089"/>
    </source>
</evidence>
<dbReference type="GO" id="GO:0005680">
    <property type="term" value="C:anaphase-promoting complex"/>
    <property type="evidence" value="ECO:0007669"/>
    <property type="project" value="EnsemblFungi"/>
</dbReference>
<evidence type="ECO:0000256" key="8">
    <source>
        <dbReference type="ARBA" id="ARBA00022776"/>
    </source>
</evidence>
<dbReference type="EMBL" id="CP017558">
    <property type="protein sequence ID" value="AOW07297.1"/>
    <property type="molecule type" value="Genomic_DNA"/>
</dbReference>
<feature type="compositionally biased region" description="Basic residues" evidence="14">
    <location>
        <begin position="99"/>
        <end position="109"/>
    </location>
</feature>
<evidence type="ECO:0000313" key="17">
    <source>
        <dbReference type="EMBL" id="RDW26022.1"/>
    </source>
</evidence>
<keyword evidence="5" id="KW-0132">Cell division</keyword>
<feature type="domain" description="RING-type" evidence="15">
    <location>
        <begin position="35"/>
        <end position="78"/>
    </location>
</feature>
<dbReference type="eggNOG" id="KOG1493">
    <property type="taxonomic scope" value="Eukaryota"/>
</dbReference>
<dbReference type="OMA" id="QWRWDTG"/>
<evidence type="ECO:0000256" key="13">
    <source>
        <dbReference type="PROSITE-ProRule" id="PRU00175"/>
    </source>
</evidence>
<reference evidence="16 18" key="1">
    <citation type="journal article" date="2016" name="PLoS ONE">
        <title>Sequence Assembly of Yarrowia lipolytica Strain W29/CLIB89 Shows Transposable Element Diversity.</title>
        <authorList>
            <person name="Magnan C."/>
            <person name="Yu J."/>
            <person name="Chang I."/>
            <person name="Jahn E."/>
            <person name="Kanomata Y."/>
            <person name="Wu J."/>
            <person name="Zeller M."/>
            <person name="Oakes M."/>
            <person name="Baldi P."/>
            <person name="Sandmeyer S."/>
        </authorList>
    </citation>
    <scope>NUCLEOTIDE SEQUENCE [LARGE SCALE GENOMIC DNA]</scope>
    <source>
        <strain evidence="16">CLIB89</strain>
        <strain evidence="18">CLIB89(W29)</strain>
    </source>
</reference>
<dbReference type="SMART" id="SM00184">
    <property type="entry name" value="RING"/>
    <property type="match status" value="1"/>
</dbReference>
<keyword evidence="11" id="KW-0539">Nucleus</keyword>
<comment type="similarity">
    <text evidence="3">Belongs to the RING-box family.</text>
</comment>
<evidence type="ECO:0000256" key="12">
    <source>
        <dbReference type="ARBA" id="ARBA00023306"/>
    </source>
</evidence>
<evidence type="ECO:0000313" key="18">
    <source>
        <dbReference type="Proteomes" id="UP000182444"/>
    </source>
</evidence>
<dbReference type="GO" id="GO:0061630">
    <property type="term" value="F:ubiquitin protein ligase activity"/>
    <property type="evidence" value="ECO:0007669"/>
    <property type="project" value="InterPro"/>
</dbReference>
<dbReference type="EMBL" id="KZ858989">
    <property type="protein sequence ID" value="RDW26022.1"/>
    <property type="molecule type" value="Genomic_DNA"/>
</dbReference>
<evidence type="ECO:0000313" key="19">
    <source>
        <dbReference type="Proteomes" id="UP000256601"/>
    </source>
</evidence>
<dbReference type="OrthoDB" id="1681166at2759"/>
<dbReference type="FunFam" id="3.30.40.10:FF:000111">
    <property type="entry name" value="Anaphase-promoting complex subunit 11"/>
    <property type="match status" value="1"/>
</dbReference>